<dbReference type="EMBL" id="BGPR01020126">
    <property type="protein sequence ID" value="GBN83880.1"/>
    <property type="molecule type" value="Genomic_DNA"/>
</dbReference>
<reference evidence="1 2" key="1">
    <citation type="journal article" date="2019" name="Sci. Rep.">
        <title>Orb-weaving spider Araneus ventricosus genome elucidates the spidroin gene catalogue.</title>
        <authorList>
            <person name="Kono N."/>
            <person name="Nakamura H."/>
            <person name="Ohtoshi R."/>
            <person name="Moran D.A.P."/>
            <person name="Shinohara A."/>
            <person name="Yoshida Y."/>
            <person name="Fujiwara M."/>
            <person name="Mori M."/>
            <person name="Tomita M."/>
            <person name="Arakawa K."/>
        </authorList>
    </citation>
    <scope>NUCLEOTIDE SEQUENCE [LARGE SCALE GENOMIC DNA]</scope>
</reference>
<keyword evidence="2" id="KW-1185">Reference proteome</keyword>
<dbReference type="Proteomes" id="UP000499080">
    <property type="component" value="Unassembled WGS sequence"/>
</dbReference>
<evidence type="ECO:0000313" key="1">
    <source>
        <dbReference type="EMBL" id="GBN83880.1"/>
    </source>
</evidence>
<proteinExistence type="predicted"/>
<sequence length="123" mass="13803">MPAVRRRSHRLNLCGKARKANNGEHVHGAAGGRHYSRQSQSEHCTGVGNIRWQCSSHRPAPTGLSQIVFAAGQEEMRVAQAGLEQKMEVGQEEMRSRLEKELRSGQEEMKSQIQAHIKFQLDS</sequence>
<gene>
    <name evidence="1" type="ORF">AVEN_69379_1</name>
</gene>
<accession>A0A4Y2S9D5</accession>
<organism evidence="1 2">
    <name type="scientific">Araneus ventricosus</name>
    <name type="common">Orbweaver spider</name>
    <name type="synonym">Epeira ventricosa</name>
    <dbReference type="NCBI Taxonomy" id="182803"/>
    <lineage>
        <taxon>Eukaryota</taxon>
        <taxon>Metazoa</taxon>
        <taxon>Ecdysozoa</taxon>
        <taxon>Arthropoda</taxon>
        <taxon>Chelicerata</taxon>
        <taxon>Arachnida</taxon>
        <taxon>Araneae</taxon>
        <taxon>Araneomorphae</taxon>
        <taxon>Entelegynae</taxon>
        <taxon>Araneoidea</taxon>
        <taxon>Araneidae</taxon>
        <taxon>Araneus</taxon>
    </lineage>
</organism>
<dbReference type="AlphaFoldDB" id="A0A4Y2S9D5"/>
<protein>
    <submittedName>
        <fullName evidence="1">Uncharacterized protein</fullName>
    </submittedName>
</protein>
<name>A0A4Y2S9D5_ARAVE</name>
<evidence type="ECO:0000313" key="2">
    <source>
        <dbReference type="Proteomes" id="UP000499080"/>
    </source>
</evidence>
<comment type="caution">
    <text evidence="1">The sequence shown here is derived from an EMBL/GenBank/DDBJ whole genome shotgun (WGS) entry which is preliminary data.</text>
</comment>